<dbReference type="Gene3D" id="2.60.40.1120">
    <property type="entry name" value="Carboxypeptidase-like, regulatory domain"/>
    <property type="match status" value="1"/>
</dbReference>
<dbReference type="InterPro" id="IPR013784">
    <property type="entry name" value="Carb-bd-like_fold"/>
</dbReference>
<keyword evidence="2" id="KW-0378">Hydrolase</keyword>
<feature type="signal peptide" evidence="1">
    <location>
        <begin position="1"/>
        <end position="22"/>
    </location>
</feature>
<dbReference type="Proteomes" id="UP000468388">
    <property type="component" value="Unassembled WGS sequence"/>
</dbReference>
<dbReference type="GO" id="GO:0030246">
    <property type="term" value="F:carbohydrate binding"/>
    <property type="evidence" value="ECO:0007669"/>
    <property type="project" value="InterPro"/>
</dbReference>
<sequence>MKKIFVSIFTLAVIGTFAFKNADTGSISGKVTPADAASQVWAFQGSDTLRSPVTDGIFTIKGAKAGSYTVIIGAKSPFKDVTVTNVKVEDDRTTDLGEIKLAE</sequence>
<keyword evidence="2" id="KW-0645">Protease</keyword>
<keyword evidence="2" id="KW-0121">Carboxypeptidase</keyword>
<protein>
    <submittedName>
        <fullName evidence="2">Carboxypeptidase regulatory-like domain-containing protein</fullName>
    </submittedName>
</protein>
<organism evidence="2 3">
    <name type="scientific">Chitinophaga oryziterrae</name>
    <dbReference type="NCBI Taxonomy" id="1031224"/>
    <lineage>
        <taxon>Bacteria</taxon>
        <taxon>Pseudomonadati</taxon>
        <taxon>Bacteroidota</taxon>
        <taxon>Chitinophagia</taxon>
        <taxon>Chitinophagales</taxon>
        <taxon>Chitinophagaceae</taxon>
        <taxon>Chitinophaga</taxon>
    </lineage>
</organism>
<evidence type="ECO:0000256" key="1">
    <source>
        <dbReference type="SAM" id="SignalP"/>
    </source>
</evidence>
<reference evidence="2 3" key="1">
    <citation type="submission" date="2019-12" db="EMBL/GenBank/DDBJ databases">
        <title>The draft genomic sequence of strain Chitinophaga oryziterrae JCM 16595.</title>
        <authorList>
            <person name="Zhang X."/>
        </authorList>
    </citation>
    <scope>NUCLEOTIDE SEQUENCE [LARGE SCALE GENOMIC DNA]</scope>
    <source>
        <strain evidence="2 3">JCM 16595</strain>
    </source>
</reference>
<keyword evidence="1" id="KW-0732">Signal</keyword>
<keyword evidence="3" id="KW-1185">Reference proteome</keyword>
<proteinExistence type="predicted"/>
<feature type="chain" id="PRO_5026923269" evidence="1">
    <location>
        <begin position="23"/>
        <end position="103"/>
    </location>
</feature>
<name>A0A6N8JEQ3_9BACT</name>
<dbReference type="GO" id="GO:0004180">
    <property type="term" value="F:carboxypeptidase activity"/>
    <property type="evidence" value="ECO:0007669"/>
    <property type="project" value="UniProtKB-KW"/>
</dbReference>
<comment type="caution">
    <text evidence="2">The sequence shown here is derived from an EMBL/GenBank/DDBJ whole genome shotgun (WGS) entry which is preliminary data.</text>
</comment>
<gene>
    <name evidence="2" type="ORF">GO495_24265</name>
</gene>
<dbReference type="SUPFAM" id="SSF49452">
    <property type="entry name" value="Starch-binding domain-like"/>
    <property type="match status" value="1"/>
</dbReference>
<dbReference type="OrthoDB" id="676304at2"/>
<evidence type="ECO:0000313" key="2">
    <source>
        <dbReference type="EMBL" id="MVT43733.1"/>
    </source>
</evidence>
<evidence type="ECO:0000313" key="3">
    <source>
        <dbReference type="Proteomes" id="UP000468388"/>
    </source>
</evidence>
<accession>A0A6N8JEQ3</accession>
<dbReference type="EMBL" id="WRXO01000008">
    <property type="protein sequence ID" value="MVT43733.1"/>
    <property type="molecule type" value="Genomic_DNA"/>
</dbReference>
<dbReference type="AlphaFoldDB" id="A0A6N8JEQ3"/>
<dbReference type="RefSeq" id="WP_157302544.1">
    <property type="nucleotide sequence ID" value="NZ_BAAAZB010000021.1"/>
</dbReference>